<organism evidence="2 3">
    <name type="scientific">Brevibacillus centrosporus</name>
    <dbReference type="NCBI Taxonomy" id="54910"/>
    <lineage>
        <taxon>Bacteria</taxon>
        <taxon>Bacillati</taxon>
        <taxon>Bacillota</taxon>
        <taxon>Bacilli</taxon>
        <taxon>Bacillales</taxon>
        <taxon>Paenibacillaceae</taxon>
        <taxon>Brevibacillus</taxon>
    </lineage>
</organism>
<evidence type="ECO:0000313" key="2">
    <source>
        <dbReference type="EMBL" id="SFK79605.1"/>
    </source>
</evidence>
<sequence>MISNLNDRCLAIADLYRKGEFQEGNERFLFFLEDINTLLGAIALINTTFPALSIEELNEKLAQLLEQMENKDYLYVADLLQYELQPLLDLWSGTINDG</sequence>
<dbReference type="EMBL" id="FORT01000020">
    <property type="protein sequence ID" value="SFK79605.1"/>
    <property type="molecule type" value="Genomic_DNA"/>
</dbReference>
<evidence type="ECO:0000313" key="3">
    <source>
        <dbReference type="Proteomes" id="UP000198915"/>
    </source>
</evidence>
<keyword evidence="3" id="KW-1185">Reference proteome</keyword>
<name>A0A1I4CF87_9BACL</name>
<dbReference type="Proteomes" id="UP000198915">
    <property type="component" value="Unassembled WGS sequence"/>
</dbReference>
<protein>
    <recommendedName>
        <fullName evidence="1">DUF8042 domain-containing protein</fullName>
    </recommendedName>
</protein>
<accession>A0A1I4CF87</accession>
<dbReference type="Pfam" id="PF26154">
    <property type="entry name" value="DUF8042"/>
    <property type="match status" value="1"/>
</dbReference>
<proteinExistence type="predicted"/>
<dbReference type="InterPro" id="IPR058355">
    <property type="entry name" value="DUF8042"/>
</dbReference>
<feature type="domain" description="DUF8042" evidence="1">
    <location>
        <begin position="12"/>
        <end position="96"/>
    </location>
</feature>
<evidence type="ECO:0000259" key="1">
    <source>
        <dbReference type="Pfam" id="PF26154"/>
    </source>
</evidence>
<reference evidence="3" key="1">
    <citation type="submission" date="2016-10" db="EMBL/GenBank/DDBJ databases">
        <authorList>
            <person name="Varghese N."/>
            <person name="Submissions S."/>
        </authorList>
    </citation>
    <scope>NUCLEOTIDE SEQUENCE [LARGE SCALE GENOMIC DNA]</scope>
    <source>
        <strain evidence="3">OK042</strain>
    </source>
</reference>
<gene>
    <name evidence="2" type="ORF">SAMN05518846_12039</name>
</gene>
<dbReference type="STRING" id="1884381.SAMN05518846_12039"/>
<dbReference type="AlphaFoldDB" id="A0A1I4CF87"/>